<dbReference type="OrthoDB" id="346254at2759"/>
<reference evidence="2" key="2">
    <citation type="submission" date="2013-10" db="EMBL/GenBank/DDBJ databases">
        <authorList>
            <person name="Aslett M."/>
        </authorList>
    </citation>
    <scope>NUCLEOTIDE SEQUENCE [LARGE SCALE GENOMIC DNA]</scope>
    <source>
        <strain evidence="2">Houghton</strain>
    </source>
</reference>
<dbReference type="RefSeq" id="XP_013232746.1">
    <property type="nucleotide sequence ID" value="XM_013377292.1"/>
</dbReference>
<name>U6KVK9_EIMTE</name>
<keyword evidence="3" id="KW-1185">Reference proteome</keyword>
<dbReference type="EMBL" id="HG675688">
    <property type="protein sequence ID" value="CDJ41996.1"/>
    <property type="molecule type" value="Genomic_DNA"/>
</dbReference>
<dbReference type="Proteomes" id="UP000030747">
    <property type="component" value="Unassembled WGS sequence"/>
</dbReference>
<keyword evidence="1" id="KW-0732">Signal</keyword>
<dbReference type="AlphaFoldDB" id="U6KVK9"/>
<feature type="chain" id="PRO_5004673799" evidence="1">
    <location>
        <begin position="24"/>
        <end position="262"/>
    </location>
</feature>
<dbReference type="VEuPathDB" id="ToxoDB:ETH2_1144300"/>
<evidence type="ECO:0000313" key="2">
    <source>
        <dbReference type="EMBL" id="CDJ41996.1"/>
    </source>
</evidence>
<reference evidence="2" key="1">
    <citation type="submission" date="2013-10" db="EMBL/GenBank/DDBJ databases">
        <title>Genomic analysis of the causative agents of coccidiosis in chickens.</title>
        <authorList>
            <person name="Reid A.J."/>
            <person name="Blake D."/>
            <person name="Billington K."/>
            <person name="Browne H."/>
            <person name="Dunn M."/>
            <person name="Hung S."/>
            <person name="Kawahara F."/>
            <person name="Miranda-Saavedra D."/>
            <person name="Mourier T."/>
            <person name="Nagra H."/>
            <person name="Otto T.D."/>
            <person name="Rawlings N."/>
            <person name="Sanchez A."/>
            <person name="Sanders M."/>
            <person name="Subramaniam C."/>
            <person name="Tay Y."/>
            <person name="Dear P."/>
            <person name="Doerig C."/>
            <person name="Gruber A."/>
            <person name="Parkinson J."/>
            <person name="Shirley M."/>
            <person name="Wan K.L."/>
            <person name="Berriman M."/>
            <person name="Tomley F."/>
            <person name="Pain A."/>
        </authorList>
    </citation>
    <scope>NUCLEOTIDE SEQUENCE [LARGE SCALE GENOMIC DNA]</scope>
    <source>
        <strain evidence="2">Houghton</strain>
    </source>
</reference>
<sequence length="262" mass="27633">MTRLGFVSLFTVSLLLRQDAVRAQQDGTSPRATTLECLEAMNGLRTAAGLAEFKAASNPAQVLPKYEKNSQRDVQITAETLWGEICPKITATDSTRTTEASKLTGTFAYYPVADGKNDCNAAVEYWKGGFSLFNDEIPPKYEGTNLPTVYSDRAVSFVALYNPKPDPVVSCVLLQCPPASAAAPSVPGVPGSSRRLSDSSTTVDSVICLTNPPALTKSAAPFTEDEWNKIGEALSGSKGGVSPVGPSVALLSAAAISTFAFL</sequence>
<accession>U6KVK9</accession>
<dbReference type="VEuPathDB" id="ToxoDB:ETH_00010865"/>
<organism evidence="2 3">
    <name type="scientific">Eimeria tenella</name>
    <name type="common">Coccidian parasite</name>
    <dbReference type="NCBI Taxonomy" id="5802"/>
    <lineage>
        <taxon>Eukaryota</taxon>
        <taxon>Sar</taxon>
        <taxon>Alveolata</taxon>
        <taxon>Apicomplexa</taxon>
        <taxon>Conoidasida</taxon>
        <taxon>Coccidia</taxon>
        <taxon>Eucoccidiorida</taxon>
        <taxon>Eimeriorina</taxon>
        <taxon>Eimeriidae</taxon>
        <taxon>Eimeria</taxon>
    </lineage>
</organism>
<dbReference type="InterPro" id="IPR021288">
    <property type="entry name" value="Surface_antigen"/>
</dbReference>
<dbReference type="GeneID" id="25251366"/>
<feature type="signal peptide" evidence="1">
    <location>
        <begin position="1"/>
        <end position="23"/>
    </location>
</feature>
<evidence type="ECO:0000313" key="3">
    <source>
        <dbReference type="Proteomes" id="UP000030747"/>
    </source>
</evidence>
<proteinExistence type="predicted"/>
<gene>
    <name evidence="2" type="ORF">ETH_00010865</name>
</gene>
<dbReference type="Pfam" id="PF11054">
    <property type="entry name" value="Surface_antigen"/>
    <property type="match status" value="1"/>
</dbReference>
<evidence type="ECO:0000256" key="1">
    <source>
        <dbReference type="SAM" id="SignalP"/>
    </source>
</evidence>
<protein>
    <submittedName>
        <fullName evidence="2">SAG family member</fullName>
    </submittedName>
</protein>